<accession>A0A392SN57</accession>
<keyword evidence="2" id="KW-1185">Reference proteome</keyword>
<sequence>MLIRLTPPVWQNSKQAFMKYMKLFLTLDHFKPRFAPFVKREIGPDWFKEPFPASDPMKEERVEETWRAYLDPNVLSCK</sequence>
<evidence type="ECO:0000313" key="2">
    <source>
        <dbReference type="Proteomes" id="UP000265520"/>
    </source>
</evidence>
<name>A0A392SN57_9FABA</name>
<dbReference type="AlphaFoldDB" id="A0A392SN57"/>
<dbReference type="EMBL" id="LXQA010403852">
    <property type="protein sequence ID" value="MCI49614.1"/>
    <property type="molecule type" value="Genomic_DNA"/>
</dbReference>
<comment type="caution">
    <text evidence="1">The sequence shown here is derived from an EMBL/GenBank/DDBJ whole genome shotgun (WGS) entry which is preliminary data.</text>
</comment>
<proteinExistence type="predicted"/>
<evidence type="ECO:0000313" key="1">
    <source>
        <dbReference type="EMBL" id="MCI49614.1"/>
    </source>
</evidence>
<organism evidence="1 2">
    <name type="scientific">Trifolium medium</name>
    <dbReference type="NCBI Taxonomy" id="97028"/>
    <lineage>
        <taxon>Eukaryota</taxon>
        <taxon>Viridiplantae</taxon>
        <taxon>Streptophyta</taxon>
        <taxon>Embryophyta</taxon>
        <taxon>Tracheophyta</taxon>
        <taxon>Spermatophyta</taxon>
        <taxon>Magnoliopsida</taxon>
        <taxon>eudicotyledons</taxon>
        <taxon>Gunneridae</taxon>
        <taxon>Pentapetalae</taxon>
        <taxon>rosids</taxon>
        <taxon>fabids</taxon>
        <taxon>Fabales</taxon>
        <taxon>Fabaceae</taxon>
        <taxon>Papilionoideae</taxon>
        <taxon>50 kb inversion clade</taxon>
        <taxon>NPAAA clade</taxon>
        <taxon>Hologalegina</taxon>
        <taxon>IRL clade</taxon>
        <taxon>Trifolieae</taxon>
        <taxon>Trifolium</taxon>
    </lineage>
</organism>
<reference evidence="1 2" key="1">
    <citation type="journal article" date="2018" name="Front. Plant Sci.">
        <title>Red Clover (Trifolium pratense) and Zigzag Clover (T. medium) - A Picture of Genomic Similarities and Differences.</title>
        <authorList>
            <person name="Dluhosova J."/>
            <person name="Istvanek J."/>
            <person name="Nedelnik J."/>
            <person name="Repkova J."/>
        </authorList>
    </citation>
    <scope>NUCLEOTIDE SEQUENCE [LARGE SCALE GENOMIC DNA]</scope>
    <source>
        <strain evidence="2">cv. 10/8</strain>
        <tissue evidence="1">Leaf</tissue>
    </source>
</reference>
<feature type="non-terminal residue" evidence="1">
    <location>
        <position position="78"/>
    </location>
</feature>
<dbReference type="Proteomes" id="UP000265520">
    <property type="component" value="Unassembled WGS sequence"/>
</dbReference>
<protein>
    <submittedName>
        <fullName evidence="1">Uncharacterized protein</fullName>
    </submittedName>
</protein>